<dbReference type="EMBL" id="JAINUG010000524">
    <property type="protein sequence ID" value="KAJ8366946.1"/>
    <property type="molecule type" value="Genomic_DNA"/>
</dbReference>
<protein>
    <recommendedName>
        <fullName evidence="4">Secreted protein</fullName>
    </recommendedName>
</protein>
<proteinExistence type="predicted"/>
<evidence type="ECO:0008006" key="4">
    <source>
        <dbReference type="Google" id="ProtNLM"/>
    </source>
</evidence>
<evidence type="ECO:0000256" key="1">
    <source>
        <dbReference type="SAM" id="SignalP"/>
    </source>
</evidence>
<dbReference type="Proteomes" id="UP001221898">
    <property type="component" value="Unassembled WGS sequence"/>
</dbReference>
<accession>A0AAD7R6T9</accession>
<name>A0AAD7R6T9_9TELE</name>
<feature type="chain" id="PRO_5042223435" description="Secreted protein" evidence="1">
    <location>
        <begin position="23"/>
        <end position="127"/>
    </location>
</feature>
<evidence type="ECO:0000313" key="2">
    <source>
        <dbReference type="EMBL" id="KAJ8366946.1"/>
    </source>
</evidence>
<keyword evidence="1" id="KW-0732">Signal</keyword>
<feature type="signal peptide" evidence="1">
    <location>
        <begin position="1"/>
        <end position="22"/>
    </location>
</feature>
<organism evidence="2 3">
    <name type="scientific">Aldrovandia affinis</name>
    <dbReference type="NCBI Taxonomy" id="143900"/>
    <lineage>
        <taxon>Eukaryota</taxon>
        <taxon>Metazoa</taxon>
        <taxon>Chordata</taxon>
        <taxon>Craniata</taxon>
        <taxon>Vertebrata</taxon>
        <taxon>Euteleostomi</taxon>
        <taxon>Actinopterygii</taxon>
        <taxon>Neopterygii</taxon>
        <taxon>Teleostei</taxon>
        <taxon>Notacanthiformes</taxon>
        <taxon>Halosauridae</taxon>
        <taxon>Aldrovandia</taxon>
    </lineage>
</organism>
<gene>
    <name evidence="2" type="ORF">AAFF_G00336500</name>
</gene>
<reference evidence="2" key="1">
    <citation type="journal article" date="2023" name="Science">
        <title>Genome structures resolve the early diversification of teleost fishes.</title>
        <authorList>
            <person name="Parey E."/>
            <person name="Louis A."/>
            <person name="Montfort J."/>
            <person name="Bouchez O."/>
            <person name="Roques C."/>
            <person name="Iampietro C."/>
            <person name="Lluch J."/>
            <person name="Castinel A."/>
            <person name="Donnadieu C."/>
            <person name="Desvignes T."/>
            <person name="Floi Bucao C."/>
            <person name="Jouanno E."/>
            <person name="Wen M."/>
            <person name="Mejri S."/>
            <person name="Dirks R."/>
            <person name="Jansen H."/>
            <person name="Henkel C."/>
            <person name="Chen W.J."/>
            <person name="Zahm M."/>
            <person name="Cabau C."/>
            <person name="Klopp C."/>
            <person name="Thompson A.W."/>
            <person name="Robinson-Rechavi M."/>
            <person name="Braasch I."/>
            <person name="Lecointre G."/>
            <person name="Bobe J."/>
            <person name="Postlethwait J.H."/>
            <person name="Berthelot C."/>
            <person name="Roest Crollius H."/>
            <person name="Guiguen Y."/>
        </authorList>
    </citation>
    <scope>NUCLEOTIDE SEQUENCE</scope>
    <source>
        <strain evidence="2">NC1722</strain>
    </source>
</reference>
<sequence length="127" mass="13358">MRNRGPSLPRTVRCALCWFVLAGPSTVQYRQVPVALDVCVYPPVSSPRAPEPVLAPPGSLTRTARAVEAHLSGANPQGSAWPGRGAFWEGGAGRGQGTLGLAVNWFECVGESATFADFARSVTCFGV</sequence>
<keyword evidence="3" id="KW-1185">Reference proteome</keyword>
<evidence type="ECO:0000313" key="3">
    <source>
        <dbReference type="Proteomes" id="UP001221898"/>
    </source>
</evidence>
<comment type="caution">
    <text evidence="2">The sequence shown here is derived from an EMBL/GenBank/DDBJ whole genome shotgun (WGS) entry which is preliminary data.</text>
</comment>
<dbReference type="AlphaFoldDB" id="A0AAD7R6T9"/>